<dbReference type="EMBL" id="LRGB01000024">
    <property type="protein sequence ID" value="KZS21717.1"/>
    <property type="molecule type" value="Genomic_DNA"/>
</dbReference>
<organism evidence="8 9">
    <name type="scientific">Daphnia magna</name>
    <dbReference type="NCBI Taxonomy" id="35525"/>
    <lineage>
        <taxon>Eukaryota</taxon>
        <taxon>Metazoa</taxon>
        <taxon>Ecdysozoa</taxon>
        <taxon>Arthropoda</taxon>
        <taxon>Crustacea</taxon>
        <taxon>Branchiopoda</taxon>
        <taxon>Diplostraca</taxon>
        <taxon>Cladocera</taxon>
        <taxon>Anomopoda</taxon>
        <taxon>Daphniidae</taxon>
        <taxon>Daphnia</taxon>
    </lineage>
</organism>
<dbReference type="InterPro" id="IPR027370">
    <property type="entry name" value="Znf-RING_euk"/>
</dbReference>
<dbReference type="InterPro" id="IPR013083">
    <property type="entry name" value="Znf_RING/FYVE/PHD"/>
</dbReference>
<dbReference type="InterPro" id="IPR002130">
    <property type="entry name" value="Cyclophilin-type_PPIase_dom"/>
</dbReference>
<evidence type="ECO:0000256" key="2">
    <source>
        <dbReference type="ARBA" id="ARBA00022771"/>
    </source>
</evidence>
<dbReference type="GO" id="GO:0003755">
    <property type="term" value="F:peptidyl-prolyl cis-trans isomerase activity"/>
    <property type="evidence" value="ECO:0007669"/>
    <property type="project" value="InterPro"/>
</dbReference>
<dbReference type="SMART" id="SM00184">
    <property type="entry name" value="RING"/>
    <property type="match status" value="1"/>
</dbReference>
<name>A0A162SXQ1_9CRUS</name>
<comment type="caution">
    <text evidence="8">The sequence shown here is derived from an EMBL/GenBank/DDBJ whole genome shotgun (WGS) entry which is preliminary data.</text>
</comment>
<feature type="domain" description="PPIase cyclophilin-type" evidence="6">
    <location>
        <begin position="427"/>
        <end position="579"/>
    </location>
</feature>
<dbReference type="PROSITE" id="PS50072">
    <property type="entry name" value="CSA_PPIASE_2"/>
    <property type="match status" value="1"/>
</dbReference>
<dbReference type="PROSITE" id="PS50089">
    <property type="entry name" value="ZF_RING_2"/>
    <property type="match status" value="1"/>
</dbReference>
<keyword evidence="1" id="KW-0479">Metal-binding</keyword>
<feature type="compositionally biased region" description="Basic and acidic residues" evidence="5">
    <location>
        <begin position="326"/>
        <end position="342"/>
    </location>
</feature>
<evidence type="ECO:0000259" key="7">
    <source>
        <dbReference type="PROSITE" id="PS50089"/>
    </source>
</evidence>
<dbReference type="InterPro" id="IPR029000">
    <property type="entry name" value="Cyclophilin-like_dom_sf"/>
</dbReference>
<protein>
    <recommendedName>
        <fullName evidence="10">RING-type domain-containing protein</fullName>
    </recommendedName>
</protein>
<dbReference type="STRING" id="35525.A0A162SXQ1"/>
<dbReference type="Pfam" id="PF13445">
    <property type="entry name" value="zf-RING_UBOX"/>
    <property type="match status" value="1"/>
</dbReference>
<dbReference type="AlphaFoldDB" id="A0A162SXQ1"/>
<dbReference type="Pfam" id="PF00160">
    <property type="entry name" value="Pro_isomerase"/>
    <property type="match status" value="1"/>
</dbReference>
<dbReference type="SUPFAM" id="SSF50891">
    <property type="entry name" value="Cyclophilin-like"/>
    <property type="match status" value="1"/>
</dbReference>
<dbReference type="Gene3D" id="3.30.40.10">
    <property type="entry name" value="Zinc/RING finger domain, C3HC4 (zinc finger)"/>
    <property type="match status" value="1"/>
</dbReference>
<evidence type="ECO:0000313" key="8">
    <source>
        <dbReference type="EMBL" id="KZS21717.1"/>
    </source>
</evidence>
<proteinExistence type="predicted"/>
<evidence type="ECO:0000256" key="3">
    <source>
        <dbReference type="ARBA" id="ARBA00022833"/>
    </source>
</evidence>
<dbReference type="OrthoDB" id="252722at2759"/>
<evidence type="ECO:0000256" key="1">
    <source>
        <dbReference type="ARBA" id="ARBA00022723"/>
    </source>
</evidence>
<dbReference type="InterPro" id="IPR001841">
    <property type="entry name" value="Znf_RING"/>
</dbReference>
<evidence type="ECO:0000259" key="6">
    <source>
        <dbReference type="PROSITE" id="PS50072"/>
    </source>
</evidence>
<dbReference type="InterPro" id="IPR017907">
    <property type="entry name" value="Znf_RING_CS"/>
</dbReference>
<dbReference type="GO" id="GO:0008270">
    <property type="term" value="F:zinc ion binding"/>
    <property type="evidence" value="ECO:0007669"/>
    <property type="project" value="UniProtKB-KW"/>
</dbReference>
<reference evidence="8 9" key="1">
    <citation type="submission" date="2016-03" db="EMBL/GenBank/DDBJ databases">
        <title>EvidentialGene: Evidence-directed Construction of Genes on Genomes.</title>
        <authorList>
            <person name="Gilbert D.G."/>
            <person name="Choi J.-H."/>
            <person name="Mockaitis K."/>
            <person name="Colbourne J."/>
            <person name="Pfrender M."/>
        </authorList>
    </citation>
    <scope>NUCLEOTIDE SEQUENCE [LARGE SCALE GENOMIC DNA]</scope>
    <source>
        <strain evidence="8 9">Xinb3</strain>
        <tissue evidence="8">Complete organism</tissue>
    </source>
</reference>
<keyword evidence="2 4" id="KW-0863">Zinc-finger</keyword>
<feature type="domain" description="RING-type" evidence="7">
    <location>
        <begin position="11"/>
        <end position="55"/>
    </location>
</feature>
<evidence type="ECO:0008006" key="10">
    <source>
        <dbReference type="Google" id="ProtNLM"/>
    </source>
</evidence>
<feature type="region of interest" description="Disordered" evidence="5">
    <location>
        <begin position="326"/>
        <end position="393"/>
    </location>
</feature>
<dbReference type="PROSITE" id="PS00518">
    <property type="entry name" value="ZF_RING_1"/>
    <property type="match status" value="1"/>
</dbReference>
<feature type="compositionally biased region" description="Low complexity" evidence="5">
    <location>
        <begin position="353"/>
        <end position="364"/>
    </location>
</feature>
<dbReference type="PANTHER" id="PTHR25464">
    <property type="entry name" value="TRIPARTITE MOTIF-CONTAINING PROTEIN 2-LIKE PROTEIN"/>
    <property type="match status" value="1"/>
</dbReference>
<dbReference type="Gene3D" id="2.40.100.10">
    <property type="entry name" value="Cyclophilin-like"/>
    <property type="match status" value="1"/>
</dbReference>
<keyword evidence="9" id="KW-1185">Reference proteome</keyword>
<dbReference type="PANTHER" id="PTHR25464:SF2">
    <property type="entry name" value="RING-TYPE DOMAIN-CONTAINING PROTEIN"/>
    <property type="match status" value="1"/>
</dbReference>
<keyword evidence="3" id="KW-0862">Zinc</keyword>
<dbReference type="Proteomes" id="UP000076858">
    <property type="component" value="Unassembled WGS sequence"/>
</dbReference>
<evidence type="ECO:0000256" key="4">
    <source>
        <dbReference type="PROSITE-ProRule" id="PRU00175"/>
    </source>
</evidence>
<accession>A0A162SXQ1</accession>
<evidence type="ECO:0000256" key="5">
    <source>
        <dbReference type="SAM" id="MobiDB-lite"/>
    </source>
</evidence>
<dbReference type="SUPFAM" id="SSF57850">
    <property type="entry name" value="RING/U-box"/>
    <property type="match status" value="1"/>
</dbReference>
<evidence type="ECO:0000313" key="9">
    <source>
        <dbReference type="Proteomes" id="UP000076858"/>
    </source>
</evidence>
<gene>
    <name evidence="8" type="ORF">APZ42_011692</name>
</gene>
<sequence length="579" mass="64953">MASQRAVLPTCGICKEEYDTLKKKPIFLLCFHTFCLSCLQNEKKNDTAIRCRDCKEESSIDINKENMGLEENDKVMARINDSTSPSTKLSDTEVKNERYLWCLTCKLTVAEETDCVENHTAMDLESAKEKINDHFLDLLHKYKNQLSGYLTKHRETDSALAAVQSALSAISGLASFHRKENTSQIRKLQKQLMVVNSLLDNPLEEQLKDQDIHKSIQMYSDLVEQTSAIKTTDFDRIRNSVVSLDIQTPGSQQLPTSLFNSALINFPSEGANEQESCLLTTLSFLIFLTIQKGQQMTTLPHRKMSEPSTKPPQTVTFKMDVAEGKEEAVGNEAEPTKQREAMARSPSGVLTRSKSFSFNKSDSSGRPYRDYPKEQQTYARHQRPERLPSNEQVATKWKTSVPSQETFQVPAPVAIPPLMSLPNKKAFLTLAVNGQPYGNIVIELQPNMAPKMCEKFVQCCVTKEGPSYQGTIFYQASSKEKAFIMGGKIPGQELYMADASPLKKNRGAIFFRLKRDYVTTQCSIVSTDFCIHLGEKRPDNHRTSTVFGYVYEGLAVCDAISHLDCNRNHVAISSTGLVG</sequence>